<dbReference type="EMBL" id="CAJNOI010000089">
    <property type="protein sequence ID" value="CAF1037049.1"/>
    <property type="molecule type" value="Genomic_DNA"/>
</dbReference>
<sequence>MLRIELFVILAVVISVNSFNIPFIEDVTLIAVSTSNSSIVNNLTCEECLCKALIYYSALNCFSNSTCQLFSTIPLTYRIQSTPGARLYFSQQTLPNVNQCCMPDLDFLLSKLRNATPIYVSIPNPRCLALDNHGYVVAIERSPAYIDRFNATNLTLISRTSIPISAQIWSLAFNNNAYYIGTDSNTIVVVDSNNLTMINTITSIYINNPRDIMFLDNGQTMVIASFGNNALLFFKQLDSTPGNYSYAYQKAVTHYPNPHGLWYVNDTFFYATVWYNNAVLSYTANSSDSTSWTETVTINAESIGSTAGGSHVIIDECGRSWFVLEQNGIEIYDTVGNLIGNFSLKTSYFFHLLITDNYVLYLTDTLTGHAMKIDPNIKC</sequence>
<reference evidence="2" key="1">
    <citation type="submission" date="2021-02" db="EMBL/GenBank/DDBJ databases">
        <authorList>
            <person name="Nowell W R."/>
        </authorList>
    </citation>
    <scope>NUCLEOTIDE SEQUENCE</scope>
</reference>
<accession>A0A814JKG2</accession>
<dbReference type="EMBL" id="CAJNOM010000558">
    <property type="protein sequence ID" value="CAF1499806.1"/>
    <property type="molecule type" value="Genomic_DNA"/>
</dbReference>
<proteinExistence type="predicted"/>
<keyword evidence="1" id="KW-0732">Signal</keyword>
<gene>
    <name evidence="2" type="ORF">BJG266_LOCUS17852</name>
    <name evidence="3" type="ORF">QVE165_LOCUS43430</name>
    <name evidence="4" type="ORF">QVE165_LOCUS43493</name>
</gene>
<dbReference type="AlphaFoldDB" id="A0A814JKG2"/>
<evidence type="ECO:0000313" key="6">
    <source>
        <dbReference type="Proteomes" id="UP000663877"/>
    </source>
</evidence>
<feature type="signal peptide" evidence="1">
    <location>
        <begin position="1"/>
        <end position="18"/>
    </location>
</feature>
<evidence type="ECO:0000313" key="2">
    <source>
        <dbReference type="EMBL" id="CAF1037049.1"/>
    </source>
</evidence>
<dbReference type="Proteomes" id="UP000663877">
    <property type="component" value="Unassembled WGS sequence"/>
</dbReference>
<protein>
    <submittedName>
        <fullName evidence="2">Uncharacterized protein</fullName>
    </submittedName>
</protein>
<name>A0A814JKG2_9BILA</name>
<keyword evidence="5" id="KW-1185">Reference proteome</keyword>
<evidence type="ECO:0000313" key="4">
    <source>
        <dbReference type="EMBL" id="CAF1500834.1"/>
    </source>
</evidence>
<dbReference type="Proteomes" id="UP000663832">
    <property type="component" value="Unassembled WGS sequence"/>
</dbReference>
<evidence type="ECO:0000313" key="5">
    <source>
        <dbReference type="Proteomes" id="UP000663832"/>
    </source>
</evidence>
<evidence type="ECO:0000256" key="1">
    <source>
        <dbReference type="SAM" id="SignalP"/>
    </source>
</evidence>
<feature type="chain" id="PRO_5036410329" evidence="1">
    <location>
        <begin position="19"/>
        <end position="379"/>
    </location>
</feature>
<organism evidence="2 6">
    <name type="scientific">Adineta steineri</name>
    <dbReference type="NCBI Taxonomy" id="433720"/>
    <lineage>
        <taxon>Eukaryota</taxon>
        <taxon>Metazoa</taxon>
        <taxon>Spiralia</taxon>
        <taxon>Gnathifera</taxon>
        <taxon>Rotifera</taxon>
        <taxon>Eurotatoria</taxon>
        <taxon>Bdelloidea</taxon>
        <taxon>Adinetida</taxon>
        <taxon>Adinetidae</taxon>
        <taxon>Adineta</taxon>
    </lineage>
</organism>
<dbReference type="EMBL" id="CAJNOM010000560">
    <property type="protein sequence ID" value="CAF1500834.1"/>
    <property type="molecule type" value="Genomic_DNA"/>
</dbReference>
<dbReference type="InterPro" id="IPR015943">
    <property type="entry name" value="WD40/YVTN_repeat-like_dom_sf"/>
</dbReference>
<dbReference type="Gene3D" id="2.130.10.10">
    <property type="entry name" value="YVTN repeat-like/Quinoprotein amine dehydrogenase"/>
    <property type="match status" value="1"/>
</dbReference>
<dbReference type="SUPFAM" id="SSF101898">
    <property type="entry name" value="NHL repeat"/>
    <property type="match status" value="1"/>
</dbReference>
<comment type="caution">
    <text evidence="2">The sequence shown here is derived from an EMBL/GenBank/DDBJ whole genome shotgun (WGS) entry which is preliminary data.</text>
</comment>
<dbReference type="OrthoDB" id="10012508at2759"/>
<evidence type="ECO:0000313" key="3">
    <source>
        <dbReference type="EMBL" id="CAF1499806.1"/>
    </source>
</evidence>